<reference evidence="2" key="2">
    <citation type="submission" date="2021-02" db="EMBL/GenBank/DDBJ databases">
        <authorList>
            <person name="Kimball J.A."/>
            <person name="Haas M.W."/>
            <person name="Macchietto M."/>
            <person name="Kono T."/>
            <person name="Duquette J."/>
            <person name="Shao M."/>
        </authorList>
    </citation>
    <scope>NUCLEOTIDE SEQUENCE</scope>
    <source>
        <tissue evidence="2">Fresh leaf tissue</tissue>
    </source>
</reference>
<evidence type="ECO:0000313" key="2">
    <source>
        <dbReference type="EMBL" id="KAG8073592.1"/>
    </source>
</evidence>
<evidence type="ECO:0000313" key="3">
    <source>
        <dbReference type="Proteomes" id="UP000729402"/>
    </source>
</evidence>
<dbReference type="EMBL" id="JAAALK010000283">
    <property type="protein sequence ID" value="KAG8073592.1"/>
    <property type="molecule type" value="Genomic_DNA"/>
</dbReference>
<keyword evidence="3" id="KW-1185">Reference proteome</keyword>
<protein>
    <submittedName>
        <fullName evidence="2">Uncharacterized protein</fullName>
    </submittedName>
</protein>
<sequence>MPSPTLTLSDRPPGNQDLAKIEPPKTGKLRRNSVSRCMSDCYYSRWKFQSIHELKPVILGISSVPVPASRWFLSLSCSCLLSKSISAEVVCKPWESYGTKCSGRKLVVRASLQLKPKTESFRP</sequence>
<evidence type="ECO:0000256" key="1">
    <source>
        <dbReference type="SAM" id="MobiDB-lite"/>
    </source>
</evidence>
<comment type="caution">
    <text evidence="2">The sequence shown here is derived from an EMBL/GenBank/DDBJ whole genome shotgun (WGS) entry which is preliminary data.</text>
</comment>
<name>A0A8J5VJK8_ZIZPA</name>
<dbReference type="AlphaFoldDB" id="A0A8J5VJK8"/>
<feature type="region of interest" description="Disordered" evidence="1">
    <location>
        <begin position="1"/>
        <end position="31"/>
    </location>
</feature>
<reference evidence="2" key="1">
    <citation type="journal article" date="2021" name="bioRxiv">
        <title>Whole Genome Assembly and Annotation of Northern Wild Rice, Zizania palustris L., Supports a Whole Genome Duplication in the Zizania Genus.</title>
        <authorList>
            <person name="Haas M."/>
            <person name="Kono T."/>
            <person name="Macchietto M."/>
            <person name="Millas R."/>
            <person name="McGilp L."/>
            <person name="Shao M."/>
            <person name="Duquette J."/>
            <person name="Hirsch C.N."/>
            <person name="Kimball J."/>
        </authorList>
    </citation>
    <scope>NUCLEOTIDE SEQUENCE</scope>
    <source>
        <tissue evidence="2">Fresh leaf tissue</tissue>
    </source>
</reference>
<dbReference type="Proteomes" id="UP000729402">
    <property type="component" value="Unassembled WGS sequence"/>
</dbReference>
<proteinExistence type="predicted"/>
<gene>
    <name evidence="2" type="ORF">GUJ93_ZPchr0006g42451</name>
</gene>
<accession>A0A8J5VJK8</accession>
<organism evidence="2 3">
    <name type="scientific">Zizania palustris</name>
    <name type="common">Northern wild rice</name>
    <dbReference type="NCBI Taxonomy" id="103762"/>
    <lineage>
        <taxon>Eukaryota</taxon>
        <taxon>Viridiplantae</taxon>
        <taxon>Streptophyta</taxon>
        <taxon>Embryophyta</taxon>
        <taxon>Tracheophyta</taxon>
        <taxon>Spermatophyta</taxon>
        <taxon>Magnoliopsida</taxon>
        <taxon>Liliopsida</taxon>
        <taxon>Poales</taxon>
        <taxon>Poaceae</taxon>
        <taxon>BOP clade</taxon>
        <taxon>Oryzoideae</taxon>
        <taxon>Oryzeae</taxon>
        <taxon>Zizaniinae</taxon>
        <taxon>Zizania</taxon>
    </lineage>
</organism>